<evidence type="ECO:0000256" key="2">
    <source>
        <dbReference type="ARBA" id="ARBA00006997"/>
    </source>
</evidence>
<keyword evidence="6 11" id="KW-0547">Nucleotide-binding</keyword>
<evidence type="ECO:0000256" key="5">
    <source>
        <dbReference type="ARBA" id="ARBA00022679"/>
    </source>
</evidence>
<proteinExistence type="inferred from homology"/>
<feature type="binding site" evidence="11">
    <location>
        <position position="119"/>
    </location>
    <ligand>
        <name>ATP</name>
        <dbReference type="ChEBI" id="CHEBI:30616"/>
    </ligand>
</feature>
<comment type="subcellular location">
    <subcellularLocation>
        <location evidence="11">Cytoplasm</location>
    </subcellularLocation>
</comment>
<keyword evidence="11" id="KW-0479">Metal-binding</keyword>
<evidence type="ECO:0000256" key="9">
    <source>
        <dbReference type="ARBA" id="ARBA00023141"/>
    </source>
</evidence>
<evidence type="ECO:0000256" key="11">
    <source>
        <dbReference type="HAMAP-Rule" id="MF_00109"/>
    </source>
</evidence>
<keyword evidence="9 11" id="KW-0057">Aromatic amino acid biosynthesis</keyword>
<dbReference type="InterPro" id="IPR027417">
    <property type="entry name" value="P-loop_NTPase"/>
</dbReference>
<dbReference type="Gene3D" id="3.40.50.300">
    <property type="entry name" value="P-loop containing nucleotide triphosphate hydrolases"/>
    <property type="match status" value="1"/>
</dbReference>
<dbReference type="PRINTS" id="PR01100">
    <property type="entry name" value="SHIKIMTKNASE"/>
</dbReference>
<feature type="binding site" evidence="11">
    <location>
        <begin position="11"/>
        <end position="16"/>
    </location>
    <ligand>
        <name>ATP</name>
        <dbReference type="ChEBI" id="CHEBI:30616"/>
    </ligand>
</feature>
<reference evidence="13" key="1">
    <citation type="submission" date="2016-10" db="EMBL/GenBank/DDBJ databases">
        <authorList>
            <person name="Varghese N."/>
        </authorList>
    </citation>
    <scope>NUCLEOTIDE SEQUENCE [LARGE SCALE GENOMIC DNA]</scope>
    <source>
        <strain evidence="13">DSM 17980</strain>
    </source>
</reference>
<evidence type="ECO:0000256" key="10">
    <source>
        <dbReference type="ARBA" id="ARBA00048567"/>
    </source>
</evidence>
<feature type="binding site" evidence="11">
    <location>
        <position position="139"/>
    </location>
    <ligand>
        <name>substrate</name>
    </ligand>
</feature>
<evidence type="ECO:0000256" key="4">
    <source>
        <dbReference type="ARBA" id="ARBA00022605"/>
    </source>
</evidence>
<evidence type="ECO:0000313" key="12">
    <source>
        <dbReference type="EMBL" id="SFU89655.1"/>
    </source>
</evidence>
<dbReference type="PANTHER" id="PTHR21087">
    <property type="entry name" value="SHIKIMATE KINASE"/>
    <property type="match status" value="1"/>
</dbReference>
<comment type="similarity">
    <text evidence="2 11">Belongs to the shikimate kinase family.</text>
</comment>
<dbReference type="GO" id="GO:0005524">
    <property type="term" value="F:ATP binding"/>
    <property type="evidence" value="ECO:0007669"/>
    <property type="project" value="UniProtKB-UniRule"/>
</dbReference>
<keyword evidence="8 11" id="KW-0067">ATP-binding</keyword>
<comment type="cofactor">
    <cofactor evidence="11">
        <name>Mg(2+)</name>
        <dbReference type="ChEBI" id="CHEBI:18420"/>
    </cofactor>
    <text evidence="11">Binds 1 Mg(2+) ion per subunit.</text>
</comment>
<name>A0A1I7JX33_9BACL</name>
<dbReference type="InterPro" id="IPR031322">
    <property type="entry name" value="Shikimate/glucono_kinase"/>
</dbReference>
<dbReference type="STRING" id="392015.SAMN05421543_11271"/>
<feature type="binding site" evidence="11">
    <location>
        <position position="156"/>
    </location>
    <ligand>
        <name>ATP</name>
        <dbReference type="ChEBI" id="CHEBI:30616"/>
    </ligand>
</feature>
<comment type="function">
    <text evidence="11">Catalyzes the specific phosphorylation of the 3-hydroxyl group of shikimic acid using ATP as a cosubstrate.</text>
</comment>
<dbReference type="CDD" id="cd00464">
    <property type="entry name" value="SK"/>
    <property type="match status" value="1"/>
</dbReference>
<dbReference type="SUPFAM" id="SSF52540">
    <property type="entry name" value="P-loop containing nucleoside triphosphate hydrolases"/>
    <property type="match status" value="1"/>
</dbReference>
<keyword evidence="11" id="KW-0460">Magnesium</keyword>
<dbReference type="GO" id="GO:0009073">
    <property type="term" value="P:aromatic amino acid family biosynthetic process"/>
    <property type="evidence" value="ECO:0007669"/>
    <property type="project" value="UniProtKB-KW"/>
</dbReference>
<feature type="binding site" evidence="11">
    <location>
        <position position="80"/>
    </location>
    <ligand>
        <name>substrate</name>
    </ligand>
</feature>
<comment type="subunit">
    <text evidence="11">Monomer.</text>
</comment>
<evidence type="ECO:0000256" key="6">
    <source>
        <dbReference type="ARBA" id="ARBA00022741"/>
    </source>
</evidence>
<keyword evidence="5 11" id="KW-0808">Transferase</keyword>
<dbReference type="InterPro" id="IPR023000">
    <property type="entry name" value="Shikimate_kinase_CS"/>
</dbReference>
<dbReference type="InterPro" id="IPR000623">
    <property type="entry name" value="Shikimate_kinase/TSH1"/>
</dbReference>
<feature type="binding site" evidence="11">
    <location>
        <position position="33"/>
    </location>
    <ligand>
        <name>substrate</name>
    </ligand>
</feature>
<comment type="catalytic activity">
    <reaction evidence="10 11">
        <text>shikimate + ATP = 3-phosphoshikimate + ADP + H(+)</text>
        <dbReference type="Rhea" id="RHEA:13121"/>
        <dbReference type="ChEBI" id="CHEBI:15378"/>
        <dbReference type="ChEBI" id="CHEBI:30616"/>
        <dbReference type="ChEBI" id="CHEBI:36208"/>
        <dbReference type="ChEBI" id="CHEBI:145989"/>
        <dbReference type="ChEBI" id="CHEBI:456216"/>
        <dbReference type="EC" id="2.7.1.71"/>
    </reaction>
</comment>
<evidence type="ECO:0000256" key="3">
    <source>
        <dbReference type="ARBA" id="ARBA00012154"/>
    </source>
</evidence>
<dbReference type="Pfam" id="PF01202">
    <property type="entry name" value="SKI"/>
    <property type="match status" value="1"/>
</dbReference>
<keyword evidence="7 11" id="KW-0418">Kinase</keyword>
<dbReference type="PANTHER" id="PTHR21087:SF16">
    <property type="entry name" value="SHIKIMATE KINASE 1, CHLOROPLASTIC"/>
    <property type="match status" value="1"/>
</dbReference>
<protein>
    <recommendedName>
        <fullName evidence="3 11">Shikimate kinase</fullName>
        <shortName evidence="11">SK</shortName>
        <ecNumber evidence="3 11">2.7.1.71</ecNumber>
    </recommendedName>
</protein>
<accession>A0A1I7JX33</accession>
<evidence type="ECO:0000256" key="8">
    <source>
        <dbReference type="ARBA" id="ARBA00022840"/>
    </source>
</evidence>
<comment type="pathway">
    <text evidence="1 11">Metabolic intermediate biosynthesis; chorismate biosynthesis; chorismate from D-erythrose 4-phosphate and phosphoenolpyruvate: step 5/7.</text>
</comment>
<dbReference type="GO" id="GO:0000287">
    <property type="term" value="F:magnesium ion binding"/>
    <property type="evidence" value="ECO:0007669"/>
    <property type="project" value="UniProtKB-UniRule"/>
</dbReference>
<evidence type="ECO:0000256" key="1">
    <source>
        <dbReference type="ARBA" id="ARBA00004842"/>
    </source>
</evidence>
<dbReference type="EMBL" id="FPBV01000012">
    <property type="protein sequence ID" value="SFU89655.1"/>
    <property type="molecule type" value="Genomic_DNA"/>
</dbReference>
<evidence type="ECO:0000256" key="7">
    <source>
        <dbReference type="ARBA" id="ARBA00022777"/>
    </source>
</evidence>
<gene>
    <name evidence="11" type="primary">aroK</name>
    <name evidence="12" type="ORF">SAMN05421543_11271</name>
</gene>
<feature type="binding site" evidence="11">
    <location>
        <position position="57"/>
    </location>
    <ligand>
        <name>substrate</name>
    </ligand>
</feature>
<dbReference type="PROSITE" id="PS01128">
    <property type="entry name" value="SHIKIMATE_KINASE"/>
    <property type="match status" value="1"/>
</dbReference>
<dbReference type="UniPathway" id="UPA00053">
    <property type="reaction ID" value="UER00088"/>
</dbReference>
<dbReference type="HAMAP" id="MF_00109">
    <property type="entry name" value="Shikimate_kinase"/>
    <property type="match status" value="1"/>
</dbReference>
<keyword evidence="13" id="KW-1185">Reference proteome</keyword>
<dbReference type="GO" id="GO:0009423">
    <property type="term" value="P:chorismate biosynthetic process"/>
    <property type="evidence" value="ECO:0007669"/>
    <property type="project" value="UniProtKB-UniRule"/>
</dbReference>
<feature type="binding site" evidence="11">
    <location>
        <position position="15"/>
    </location>
    <ligand>
        <name>Mg(2+)</name>
        <dbReference type="ChEBI" id="CHEBI:18420"/>
    </ligand>
</feature>
<dbReference type="RefSeq" id="WP_175511514.1">
    <property type="nucleotide sequence ID" value="NZ_FPBV01000012.1"/>
</dbReference>
<dbReference type="GO" id="GO:0004765">
    <property type="term" value="F:shikimate kinase activity"/>
    <property type="evidence" value="ECO:0007669"/>
    <property type="project" value="UniProtKB-UniRule"/>
</dbReference>
<dbReference type="EC" id="2.7.1.71" evidence="3 11"/>
<dbReference type="GO" id="GO:0008652">
    <property type="term" value="P:amino acid biosynthetic process"/>
    <property type="evidence" value="ECO:0007669"/>
    <property type="project" value="UniProtKB-KW"/>
</dbReference>
<keyword evidence="11" id="KW-0963">Cytoplasm</keyword>
<dbReference type="AlphaFoldDB" id="A0A1I7JX33"/>
<evidence type="ECO:0000313" key="13">
    <source>
        <dbReference type="Proteomes" id="UP000183508"/>
    </source>
</evidence>
<keyword evidence="4 11" id="KW-0028">Amino-acid biosynthesis</keyword>
<dbReference type="GO" id="GO:0005829">
    <property type="term" value="C:cytosol"/>
    <property type="evidence" value="ECO:0007669"/>
    <property type="project" value="TreeGrafter"/>
</dbReference>
<sequence length="181" mass="19505">MARIALVGMMGSGKSTVGRSLAERLGYPFVDLDAAIEAESGVSIPRIFATGGEAAFRAWEERVLRALTGTSQDMVLATGGGVVVTPGCRDLLRGQWRTVWLFAGVDTLVERLQPEMQARPMLQTGEPLAQRVRALIAARQAWYEAVAEWTVSVDGRSVEEIVRELAVRFAGASADAEDAGR</sequence>
<dbReference type="Proteomes" id="UP000183508">
    <property type="component" value="Unassembled WGS sequence"/>
</dbReference>
<organism evidence="12 13">
    <name type="scientific">Alicyclobacillus macrosporangiidus</name>
    <dbReference type="NCBI Taxonomy" id="392015"/>
    <lineage>
        <taxon>Bacteria</taxon>
        <taxon>Bacillati</taxon>
        <taxon>Bacillota</taxon>
        <taxon>Bacilli</taxon>
        <taxon>Bacillales</taxon>
        <taxon>Alicyclobacillaceae</taxon>
        <taxon>Alicyclobacillus</taxon>
    </lineage>
</organism>